<feature type="domain" description="BTB" evidence="1">
    <location>
        <begin position="20"/>
        <end position="105"/>
    </location>
</feature>
<organism evidence="2 3">
    <name type="scientific">Favolaschia claudopus</name>
    <dbReference type="NCBI Taxonomy" id="2862362"/>
    <lineage>
        <taxon>Eukaryota</taxon>
        <taxon>Fungi</taxon>
        <taxon>Dikarya</taxon>
        <taxon>Basidiomycota</taxon>
        <taxon>Agaricomycotina</taxon>
        <taxon>Agaricomycetes</taxon>
        <taxon>Agaricomycetidae</taxon>
        <taxon>Agaricales</taxon>
        <taxon>Marasmiineae</taxon>
        <taxon>Mycenaceae</taxon>
        <taxon>Favolaschia</taxon>
    </lineage>
</organism>
<dbReference type="Gene3D" id="3.30.710.10">
    <property type="entry name" value="Potassium Channel Kv1.1, Chain A"/>
    <property type="match status" value="1"/>
</dbReference>
<dbReference type="InterPro" id="IPR011333">
    <property type="entry name" value="SKP1/BTB/POZ_sf"/>
</dbReference>
<dbReference type="Proteomes" id="UP001362999">
    <property type="component" value="Unassembled WGS sequence"/>
</dbReference>
<dbReference type="AlphaFoldDB" id="A0AAV9Z1E2"/>
<protein>
    <recommendedName>
        <fullName evidence="1">BTB domain-containing protein</fullName>
    </recommendedName>
</protein>
<reference evidence="2 3" key="1">
    <citation type="journal article" date="2024" name="J Genomics">
        <title>Draft genome sequencing and assembly of Favolaschia claudopus CIRM-BRFM 2984 isolated from oak limbs.</title>
        <authorList>
            <person name="Navarro D."/>
            <person name="Drula E."/>
            <person name="Chaduli D."/>
            <person name="Cazenave R."/>
            <person name="Ahrendt S."/>
            <person name="Wang J."/>
            <person name="Lipzen A."/>
            <person name="Daum C."/>
            <person name="Barry K."/>
            <person name="Grigoriev I.V."/>
            <person name="Favel A."/>
            <person name="Rosso M.N."/>
            <person name="Martin F."/>
        </authorList>
    </citation>
    <scope>NUCLEOTIDE SEQUENCE [LARGE SCALE GENOMIC DNA]</scope>
    <source>
        <strain evidence="2 3">CIRM-BRFM 2984</strain>
    </source>
</reference>
<keyword evidence="3" id="KW-1185">Reference proteome</keyword>
<comment type="caution">
    <text evidence="2">The sequence shown here is derived from an EMBL/GenBank/DDBJ whole genome shotgun (WGS) entry which is preliminary data.</text>
</comment>
<evidence type="ECO:0000313" key="3">
    <source>
        <dbReference type="Proteomes" id="UP001362999"/>
    </source>
</evidence>
<dbReference type="InterPro" id="IPR000210">
    <property type="entry name" value="BTB/POZ_dom"/>
</dbReference>
<evidence type="ECO:0000259" key="1">
    <source>
        <dbReference type="PROSITE" id="PS50097"/>
    </source>
</evidence>
<dbReference type="PROSITE" id="PS50097">
    <property type="entry name" value="BTB"/>
    <property type="match status" value="1"/>
</dbReference>
<accession>A0AAV9Z1E2</accession>
<dbReference type="EMBL" id="JAWWNJ010000242">
    <property type="protein sequence ID" value="KAK6967119.1"/>
    <property type="molecule type" value="Genomic_DNA"/>
</dbReference>
<name>A0AAV9Z1E2_9AGAR</name>
<evidence type="ECO:0000313" key="2">
    <source>
        <dbReference type="EMBL" id="KAK6967119.1"/>
    </source>
</evidence>
<sequence length="331" mass="37448">MAMITQTFTDAPAPFDDPNADIIVRSSENVDFRTSKVLLALASPFFQEMFEVPQPAAATDGEEPPDTRNGIPVISMYDDRNRVCGKDVVEYILNSFYPAHMQLKKQPALSPKLFNSIVDVATRYRLAPWAIRSAIRDPYLLQVRPFMLFAHACYNNFAEEIVATAEETLRFRTEHFPLDDGLKLISGYQYQMLMDCHRRCGKISAGIARGSDQGWIASNAMLPQNHAPCCRDYRFGVYDWASRLDGSPPPPSWWVECMDKIAQELQPRPHASTISIHVRGMHKSLATASACTICCPFVDHFKGNFVAVLQQKIEAICHQLWRQIIKETAFV</sequence>
<gene>
    <name evidence="2" type="ORF">R3P38DRAFT_3380611</name>
</gene>
<proteinExistence type="predicted"/>